<protein>
    <submittedName>
        <fullName evidence="4">NAD-dependent epimerase/dehydratase</fullName>
    </submittedName>
</protein>
<dbReference type="SUPFAM" id="SSF51735">
    <property type="entry name" value="NAD(P)-binding Rossmann-fold domains"/>
    <property type="match status" value="1"/>
</dbReference>
<dbReference type="PANTHER" id="PTHR43574">
    <property type="entry name" value="EPIMERASE-RELATED"/>
    <property type="match status" value="1"/>
</dbReference>
<accession>I4ECM1</accession>
<sequence length="342" mass="37609">MAVILITGGAGFIGSHLTDALLQRGDRVIVLDNFNDYYSPERKRRNLSGALLHPNFKLVEGDIRDADRVNQIFAREPVKKVVHIAAMAGVRCSIDQPLLYQDVNLHGLTNILEVCRRHAVKTLIFASSSSVYGTGAKLPFREDDPAAQPISPYAATKRAGELLCHTYHALYGLPVTCLRFFTVYGPRGRPDMAPYLFTERVLAGEPIPMFGDGSTSRDYTYIDDIVTGVIAALDAGLPFEIVNLGNSTPVSLRDFIAVIEEVTGRQAVIHQGKPYPGDVPHTLADIGKARRLLNYAPKTPVRHGMRRFIDWYRAEVLRDGDGSGRLALPGDPATRQTESTPS</sequence>
<evidence type="ECO:0000256" key="1">
    <source>
        <dbReference type="ARBA" id="ARBA00023027"/>
    </source>
</evidence>
<comment type="caution">
    <text evidence="4">The sequence shown here is derived from an EMBL/GenBank/DDBJ whole genome shotgun (WGS) entry which is preliminary data.</text>
</comment>
<dbReference type="Pfam" id="PF01370">
    <property type="entry name" value="Epimerase"/>
    <property type="match status" value="1"/>
</dbReference>
<dbReference type="Gene3D" id="3.40.50.720">
    <property type="entry name" value="NAD(P)-binding Rossmann-like Domain"/>
    <property type="match status" value="1"/>
</dbReference>
<dbReference type="Proteomes" id="UP000004221">
    <property type="component" value="Unassembled WGS sequence"/>
</dbReference>
<dbReference type="AlphaFoldDB" id="I4ECM1"/>
<dbReference type="EMBL" id="CAGS01000017">
    <property type="protein sequence ID" value="CCF82433.1"/>
    <property type="molecule type" value="Genomic_DNA"/>
</dbReference>
<reference evidence="4 5" key="1">
    <citation type="journal article" date="2012" name="ISME J.">
        <title>Nitrification expanded: discovery, physiology and genomics of a nitrite-oxidizing bacterium from the phylum Chloroflexi.</title>
        <authorList>
            <person name="Sorokin D.Y."/>
            <person name="Lucker S."/>
            <person name="Vejmelkova D."/>
            <person name="Kostrikina N.A."/>
            <person name="Kleerebezem R."/>
            <person name="Rijpstra W.I."/>
            <person name="Damste J.S."/>
            <person name="Le Paslier D."/>
            <person name="Muyzer G."/>
            <person name="Wagner M."/>
            <person name="van Loosdrecht M.C."/>
            <person name="Daims H."/>
        </authorList>
    </citation>
    <scope>NUCLEOTIDE SEQUENCE [LARGE SCALE GENOMIC DNA]</scope>
    <source>
        <strain evidence="5">none</strain>
    </source>
</reference>
<gene>
    <name evidence="4" type="ORF">NITHO_1130003</name>
</gene>
<evidence type="ECO:0000313" key="4">
    <source>
        <dbReference type="EMBL" id="CCF82433.1"/>
    </source>
</evidence>
<organism evidence="4 5">
    <name type="scientific">Nitrolancea hollandica Lb</name>
    <dbReference type="NCBI Taxonomy" id="1129897"/>
    <lineage>
        <taxon>Bacteria</taxon>
        <taxon>Pseudomonadati</taxon>
        <taxon>Thermomicrobiota</taxon>
        <taxon>Thermomicrobia</taxon>
        <taxon>Sphaerobacterales</taxon>
        <taxon>Sphaerobacterineae</taxon>
        <taxon>Sphaerobacteraceae</taxon>
        <taxon>Nitrolancea</taxon>
    </lineage>
</organism>
<name>I4ECM1_9BACT</name>
<dbReference type="InterPro" id="IPR036291">
    <property type="entry name" value="NAD(P)-bd_dom_sf"/>
</dbReference>
<proteinExistence type="predicted"/>
<dbReference type="RefSeq" id="WP_008474578.1">
    <property type="nucleotide sequence ID" value="NZ_CAGS01000017.1"/>
</dbReference>
<dbReference type="OrthoDB" id="9803061at2"/>
<feature type="region of interest" description="Disordered" evidence="2">
    <location>
        <begin position="323"/>
        <end position="342"/>
    </location>
</feature>
<keyword evidence="1" id="KW-0520">NAD</keyword>
<dbReference type="InterPro" id="IPR001509">
    <property type="entry name" value="Epimerase_deHydtase"/>
</dbReference>
<evidence type="ECO:0000313" key="5">
    <source>
        <dbReference type="Proteomes" id="UP000004221"/>
    </source>
</evidence>
<keyword evidence="5" id="KW-1185">Reference proteome</keyword>
<evidence type="ECO:0000259" key="3">
    <source>
        <dbReference type="Pfam" id="PF01370"/>
    </source>
</evidence>
<dbReference type="PRINTS" id="PR01713">
    <property type="entry name" value="NUCEPIMERASE"/>
</dbReference>
<dbReference type="Gene3D" id="3.90.25.10">
    <property type="entry name" value="UDP-galactose 4-epimerase, domain 1"/>
    <property type="match status" value="1"/>
</dbReference>
<evidence type="ECO:0000256" key="2">
    <source>
        <dbReference type="SAM" id="MobiDB-lite"/>
    </source>
</evidence>
<feature type="domain" description="NAD-dependent epimerase/dehydratase" evidence="3">
    <location>
        <begin position="4"/>
        <end position="245"/>
    </location>
</feature>